<dbReference type="InterPro" id="IPR040213">
    <property type="entry name" value="GIR2-like"/>
</dbReference>
<dbReference type="Proteomes" id="UP000239649">
    <property type="component" value="Unassembled WGS sequence"/>
</dbReference>
<feature type="domain" description="RWD" evidence="2">
    <location>
        <begin position="10"/>
        <end position="125"/>
    </location>
</feature>
<dbReference type="Pfam" id="PF05773">
    <property type="entry name" value="RWD"/>
    <property type="match status" value="1"/>
</dbReference>
<evidence type="ECO:0000313" key="4">
    <source>
        <dbReference type="Proteomes" id="UP000239649"/>
    </source>
</evidence>
<dbReference type="SUPFAM" id="SSF54495">
    <property type="entry name" value="UBC-like"/>
    <property type="match status" value="1"/>
</dbReference>
<dbReference type="Gene3D" id="3.10.110.10">
    <property type="entry name" value="Ubiquitin Conjugating Enzyme"/>
    <property type="match status" value="1"/>
</dbReference>
<name>A0A2P6VAA4_9CHLO</name>
<evidence type="ECO:0000256" key="1">
    <source>
        <dbReference type="SAM" id="MobiDB-lite"/>
    </source>
</evidence>
<dbReference type="CDD" id="cd23823">
    <property type="entry name" value="RWD_GCN2"/>
    <property type="match status" value="1"/>
</dbReference>
<dbReference type="OrthoDB" id="277175at2759"/>
<comment type="caution">
    <text evidence="3">The sequence shown here is derived from an EMBL/GenBank/DDBJ whole genome shotgun (WGS) entry which is preliminary data.</text>
</comment>
<sequence length="269" mass="30159">MTDYTQEQADELEALASIFADDLEEVTDSIPMGWNAVDKVWSVEVKPQQDDDAEMEYPLKVELVFAHTPTYPDEPPLLKARALQGISDADVGMLQSVLEGQISENLGMAMIYTLISAAQEWVTDKAAGMAMPSADPESEERRRRAAEEERLAEIRRHGHPVTPETFAEWKAKFDAEQALERAKLDGGKGEDKSGRPNGKQWFLQQEAAHIEIEEPDLEADEEDGEDDRANWDYGHGAEGEEEEEDLDFDEDDDDSDEELLEELLASKAS</sequence>
<gene>
    <name evidence="3" type="ORF">C2E20_5426</name>
</gene>
<feature type="region of interest" description="Disordered" evidence="1">
    <location>
        <begin position="203"/>
        <end position="269"/>
    </location>
</feature>
<dbReference type="GO" id="GO:0051246">
    <property type="term" value="P:regulation of protein metabolic process"/>
    <property type="evidence" value="ECO:0007669"/>
    <property type="project" value="UniProtKB-ARBA"/>
</dbReference>
<accession>A0A2P6VAA4</accession>
<protein>
    <submittedName>
        <fullName evidence="3">RWD domain-containing 1</fullName>
    </submittedName>
</protein>
<dbReference type="PANTHER" id="PTHR12292">
    <property type="entry name" value="RWD DOMAIN-CONTAINING PROTEIN"/>
    <property type="match status" value="1"/>
</dbReference>
<keyword evidence="4" id="KW-1185">Reference proteome</keyword>
<dbReference type="EMBL" id="LHPF02000016">
    <property type="protein sequence ID" value="PSC71022.1"/>
    <property type="molecule type" value="Genomic_DNA"/>
</dbReference>
<feature type="compositionally biased region" description="Acidic residues" evidence="1">
    <location>
        <begin position="213"/>
        <end position="226"/>
    </location>
</feature>
<feature type="compositionally biased region" description="Acidic residues" evidence="1">
    <location>
        <begin position="239"/>
        <end position="261"/>
    </location>
</feature>
<proteinExistence type="predicted"/>
<evidence type="ECO:0000313" key="3">
    <source>
        <dbReference type="EMBL" id="PSC71022.1"/>
    </source>
</evidence>
<dbReference type="InterPro" id="IPR016135">
    <property type="entry name" value="UBQ-conjugating_enzyme/RWD"/>
</dbReference>
<dbReference type="PROSITE" id="PS50908">
    <property type="entry name" value="RWD"/>
    <property type="match status" value="1"/>
</dbReference>
<reference evidence="3 4" key="1">
    <citation type="journal article" date="2018" name="Plant J.">
        <title>Genome sequences of Chlorella sorokiniana UTEX 1602 and Micractinium conductrix SAG 241.80: implications to maltose excretion by a green alga.</title>
        <authorList>
            <person name="Arriola M.B."/>
            <person name="Velmurugan N."/>
            <person name="Zhang Y."/>
            <person name="Plunkett M.H."/>
            <person name="Hondzo H."/>
            <person name="Barney B.M."/>
        </authorList>
    </citation>
    <scope>NUCLEOTIDE SEQUENCE [LARGE SCALE GENOMIC DNA]</scope>
    <source>
        <strain evidence="3 4">SAG 241.80</strain>
    </source>
</reference>
<dbReference type="FunFam" id="3.10.110.10:FF:000050">
    <property type="entry name" value="eIF-2-alpha kinase GCN2"/>
    <property type="match status" value="1"/>
</dbReference>
<dbReference type="GO" id="GO:0009893">
    <property type="term" value="P:positive regulation of metabolic process"/>
    <property type="evidence" value="ECO:0007669"/>
    <property type="project" value="UniProtKB-ARBA"/>
</dbReference>
<dbReference type="SMART" id="SM00591">
    <property type="entry name" value="RWD"/>
    <property type="match status" value="1"/>
</dbReference>
<dbReference type="GO" id="GO:0033554">
    <property type="term" value="P:cellular response to stress"/>
    <property type="evidence" value="ECO:0007669"/>
    <property type="project" value="UniProtKB-ARBA"/>
</dbReference>
<dbReference type="AlphaFoldDB" id="A0A2P6VAA4"/>
<dbReference type="GO" id="GO:0010468">
    <property type="term" value="P:regulation of gene expression"/>
    <property type="evidence" value="ECO:0007669"/>
    <property type="project" value="UniProtKB-ARBA"/>
</dbReference>
<dbReference type="InterPro" id="IPR006575">
    <property type="entry name" value="RWD_dom"/>
</dbReference>
<feature type="compositionally biased region" description="Basic and acidic residues" evidence="1">
    <location>
        <begin position="139"/>
        <end position="155"/>
    </location>
</feature>
<feature type="region of interest" description="Disordered" evidence="1">
    <location>
        <begin position="128"/>
        <end position="165"/>
    </location>
</feature>
<evidence type="ECO:0000259" key="2">
    <source>
        <dbReference type="PROSITE" id="PS50908"/>
    </source>
</evidence>
<organism evidence="3 4">
    <name type="scientific">Micractinium conductrix</name>
    <dbReference type="NCBI Taxonomy" id="554055"/>
    <lineage>
        <taxon>Eukaryota</taxon>
        <taxon>Viridiplantae</taxon>
        <taxon>Chlorophyta</taxon>
        <taxon>core chlorophytes</taxon>
        <taxon>Trebouxiophyceae</taxon>
        <taxon>Chlorellales</taxon>
        <taxon>Chlorellaceae</taxon>
        <taxon>Chlorella clade</taxon>
        <taxon>Micractinium</taxon>
    </lineage>
</organism>
<feature type="compositionally biased region" description="Basic and acidic residues" evidence="1">
    <location>
        <begin position="227"/>
        <end position="238"/>
    </location>
</feature>
<dbReference type="STRING" id="554055.A0A2P6VAA4"/>